<dbReference type="SUPFAM" id="SSF56235">
    <property type="entry name" value="N-terminal nucleophile aminohydrolases (Ntn hydrolases)"/>
    <property type="match status" value="1"/>
</dbReference>
<dbReference type="GO" id="GO:0019773">
    <property type="term" value="C:proteasome core complex, alpha-subunit complex"/>
    <property type="evidence" value="ECO:0007669"/>
    <property type="project" value="UniProtKB-UniRule"/>
</dbReference>
<evidence type="ECO:0000256" key="1">
    <source>
        <dbReference type="ARBA" id="ARBA00022490"/>
    </source>
</evidence>
<accession>A0A9W6ZDJ4</accession>
<comment type="subunit">
    <text evidence="4">The 26S proteasome consists of a 20S proteasome core and two 19S regulatory subunits.</text>
</comment>
<evidence type="ECO:0000256" key="3">
    <source>
        <dbReference type="PROSITE-ProRule" id="PRU00808"/>
    </source>
</evidence>
<comment type="caution">
    <text evidence="6">The sequence shown here is derived from an EMBL/GenBank/DDBJ whole genome shotgun (WGS) entry which is preliminary data.</text>
</comment>
<evidence type="ECO:0000256" key="2">
    <source>
        <dbReference type="ARBA" id="ARBA00022942"/>
    </source>
</evidence>
<dbReference type="PROSITE" id="PS00388">
    <property type="entry name" value="PROTEASOME_ALPHA_1"/>
    <property type="match status" value="1"/>
</dbReference>
<comment type="similarity">
    <text evidence="3 4">Belongs to the peptidase T1A family.</text>
</comment>
<dbReference type="SMART" id="SM00948">
    <property type="entry name" value="Proteasome_A_N"/>
    <property type="match status" value="1"/>
</dbReference>
<reference evidence="7" key="1">
    <citation type="journal article" date="2023" name="Commun. Biol.">
        <title>Genome analysis of Parmales, the sister group of diatoms, reveals the evolutionary specialization of diatoms from phago-mixotrophs to photoautotrophs.</title>
        <authorList>
            <person name="Ban H."/>
            <person name="Sato S."/>
            <person name="Yoshikawa S."/>
            <person name="Yamada K."/>
            <person name="Nakamura Y."/>
            <person name="Ichinomiya M."/>
            <person name="Sato N."/>
            <person name="Blanc-Mathieu R."/>
            <person name="Endo H."/>
            <person name="Kuwata A."/>
            <person name="Ogata H."/>
        </authorList>
    </citation>
    <scope>NUCLEOTIDE SEQUENCE [LARGE SCALE GENOMIC DNA]</scope>
</reference>
<dbReference type="PANTHER" id="PTHR11599">
    <property type="entry name" value="PROTEASOME SUBUNIT ALPHA/BETA"/>
    <property type="match status" value="1"/>
</dbReference>
<evidence type="ECO:0000259" key="5">
    <source>
        <dbReference type="PROSITE" id="PS00388"/>
    </source>
</evidence>
<dbReference type="Pfam" id="PF10584">
    <property type="entry name" value="Proteasome_A_N"/>
    <property type="match status" value="1"/>
</dbReference>
<dbReference type="GO" id="GO:0005634">
    <property type="term" value="C:nucleus"/>
    <property type="evidence" value="ECO:0007669"/>
    <property type="project" value="UniProtKB-SubCell"/>
</dbReference>
<dbReference type="GO" id="GO:0005737">
    <property type="term" value="C:cytoplasm"/>
    <property type="evidence" value="ECO:0007669"/>
    <property type="project" value="UniProtKB-SubCell"/>
</dbReference>
<dbReference type="Pfam" id="PF00227">
    <property type="entry name" value="Proteasome"/>
    <property type="match status" value="1"/>
</dbReference>
<dbReference type="InterPro" id="IPR000426">
    <property type="entry name" value="Proteasome_asu_N"/>
</dbReference>
<dbReference type="InterPro" id="IPR029055">
    <property type="entry name" value="Ntn_hydrolases_N"/>
</dbReference>
<dbReference type="AlphaFoldDB" id="A0A9W6ZDJ4"/>
<proteinExistence type="inferred from homology"/>
<keyword evidence="2 3" id="KW-0647">Proteasome</keyword>
<dbReference type="EMBL" id="BLQM01000027">
    <property type="protein sequence ID" value="GMH52422.1"/>
    <property type="molecule type" value="Genomic_DNA"/>
</dbReference>
<name>A0A9W6ZDJ4_9STRA</name>
<dbReference type="NCBIfam" id="NF003075">
    <property type="entry name" value="PRK03996.1"/>
    <property type="match status" value="1"/>
</dbReference>
<dbReference type="CDD" id="cd03755">
    <property type="entry name" value="proteasome_alpha_type_7"/>
    <property type="match status" value="1"/>
</dbReference>
<sequence>MIIPISNTERSGETSIGLTIVRSLFAKIDQSASNFIPIPYDRAITVFSPDGHLFQVEYAMEAVKRGSSVVGVRGPGCCVLAVEKRAIAKLQDPRTIRKIASVDENVTLGFAGLTADARVLIDKARMECQSYRLTCEDAPSIEYVARYIARTQQRYTQRGGVRPFGISTMMAGFSGGKPQLYLTDPAGTYSSWKANAIGGRNDKSMREFLEKNYEADMDQAACVKLAVRALLEVVDSGAKNMEICVVTSKEGTLGGSISETMKEEDIDVVVKEVEAEAEEAKVAAEGGDE</sequence>
<dbReference type="PROSITE" id="PS51475">
    <property type="entry name" value="PROTEASOME_ALPHA_2"/>
    <property type="match status" value="1"/>
</dbReference>
<comment type="subcellular location">
    <subcellularLocation>
        <location evidence="4">Cytoplasm</location>
    </subcellularLocation>
    <subcellularLocation>
        <location evidence="4">Nucleus</location>
    </subcellularLocation>
</comment>
<dbReference type="Proteomes" id="UP001162640">
    <property type="component" value="Unassembled WGS sequence"/>
</dbReference>
<dbReference type="Gene3D" id="3.60.20.10">
    <property type="entry name" value="Glutamine Phosphoribosylpyrophosphate, subunit 1, domain 1"/>
    <property type="match status" value="1"/>
</dbReference>
<dbReference type="InterPro" id="IPR050115">
    <property type="entry name" value="Proteasome_alpha"/>
</dbReference>
<gene>
    <name evidence="6" type="ORF">TL16_g01227</name>
</gene>
<dbReference type="InterPro" id="IPR001353">
    <property type="entry name" value="Proteasome_sua/b"/>
</dbReference>
<evidence type="ECO:0000256" key="4">
    <source>
        <dbReference type="RuleBase" id="RU000551"/>
    </source>
</evidence>
<organism evidence="6 7">
    <name type="scientific">Triparma laevis f. inornata</name>
    <dbReference type="NCBI Taxonomy" id="1714386"/>
    <lineage>
        <taxon>Eukaryota</taxon>
        <taxon>Sar</taxon>
        <taxon>Stramenopiles</taxon>
        <taxon>Ochrophyta</taxon>
        <taxon>Bolidophyceae</taxon>
        <taxon>Parmales</taxon>
        <taxon>Triparmaceae</taxon>
        <taxon>Triparma</taxon>
    </lineage>
</organism>
<dbReference type="GO" id="GO:0006511">
    <property type="term" value="P:ubiquitin-dependent protein catabolic process"/>
    <property type="evidence" value="ECO:0007669"/>
    <property type="project" value="InterPro"/>
</dbReference>
<evidence type="ECO:0000313" key="6">
    <source>
        <dbReference type="EMBL" id="GMH52422.1"/>
    </source>
</evidence>
<keyword evidence="4" id="KW-0539">Nucleus</keyword>
<evidence type="ECO:0000313" key="7">
    <source>
        <dbReference type="Proteomes" id="UP001162640"/>
    </source>
</evidence>
<dbReference type="FunFam" id="3.60.20.10:FF:000004">
    <property type="entry name" value="Proteasome subunit alpha type-4"/>
    <property type="match status" value="1"/>
</dbReference>
<dbReference type="InterPro" id="IPR023332">
    <property type="entry name" value="Proteasome_alpha-type"/>
</dbReference>
<keyword evidence="1 4" id="KW-0963">Cytoplasm</keyword>
<feature type="domain" description="Proteasome alpha-type subunits" evidence="5">
    <location>
        <begin position="40"/>
        <end position="62"/>
    </location>
</feature>
<protein>
    <recommendedName>
        <fullName evidence="4">Proteasome subunit alpha type</fullName>
    </recommendedName>
</protein>